<protein>
    <recommendedName>
        <fullName evidence="3">Rpn family recombination-promoting nuclease/putative transposase</fullName>
    </recommendedName>
</protein>
<evidence type="ECO:0008006" key="3">
    <source>
        <dbReference type="Google" id="ProtNLM"/>
    </source>
</evidence>
<dbReference type="Proteomes" id="UP000192491">
    <property type="component" value="Unassembled WGS sequence"/>
</dbReference>
<name>A0A1Y1QQF9_9GAMM</name>
<evidence type="ECO:0000313" key="2">
    <source>
        <dbReference type="Proteomes" id="UP000192491"/>
    </source>
</evidence>
<dbReference type="PANTHER" id="PTHR34613:SF1">
    <property type="entry name" value="SLL6017 PROTEIN"/>
    <property type="match status" value="1"/>
</dbReference>
<dbReference type="PANTHER" id="PTHR34613">
    <property type="entry name" value="SLL0800 PROTEIN"/>
    <property type="match status" value="1"/>
</dbReference>
<dbReference type="EMBL" id="MTEJ01000097">
    <property type="protein sequence ID" value="OQX11069.1"/>
    <property type="molecule type" value="Genomic_DNA"/>
</dbReference>
<evidence type="ECO:0000313" key="1">
    <source>
        <dbReference type="EMBL" id="OQX11069.1"/>
    </source>
</evidence>
<accession>A0A1Y1QQF9</accession>
<comment type="caution">
    <text evidence="1">The sequence shown here is derived from an EMBL/GenBank/DDBJ whole genome shotgun (WGS) entry which is preliminary data.</text>
</comment>
<gene>
    <name evidence="1" type="ORF">BWK73_18645</name>
</gene>
<sequence>MMEKSEQIFKRMAADLANLLLKLDIDPESVELLETQHQRVEERRADLVVRALRRGATEPGILHIEIQNSNDADMPLRMLRYYTDIRFQHRSGALHQYLIYIGKQMLSIPATLQDASLDYHYHILDMRTVDCSLLLAQDTPDALVMAILCDFKQRPVQDVVNYIAGRLKFLLNEDERGFGEYFAMLERLAENRNLLPNIKEAKDMLTQVDVTKFASYQWGREDGLKEGIEQGIEKGIEKGKEQGILMERVRLARQLIGLLDDKTIAEKTGLPEAEINKLKLH</sequence>
<proteinExistence type="predicted"/>
<reference evidence="1 2" key="1">
    <citation type="submission" date="2017-01" db="EMBL/GenBank/DDBJ databases">
        <title>Novel large sulfur bacteria in the metagenomes of groundwater-fed chemosynthetic microbial mats in the Lake Huron basin.</title>
        <authorList>
            <person name="Sharrar A.M."/>
            <person name="Flood B.E."/>
            <person name="Bailey J.V."/>
            <person name="Jones D.S."/>
            <person name="Biddanda B."/>
            <person name="Ruberg S.A."/>
            <person name="Marcus D.N."/>
            <person name="Dick G.J."/>
        </authorList>
    </citation>
    <scope>NUCLEOTIDE SEQUENCE [LARGE SCALE GENOMIC DNA]</scope>
    <source>
        <strain evidence="1">A8</strain>
    </source>
</reference>
<dbReference type="AlphaFoldDB" id="A0A1Y1QQF9"/>
<organism evidence="1 2">
    <name type="scientific">Thiothrix lacustris</name>
    <dbReference type="NCBI Taxonomy" id="525917"/>
    <lineage>
        <taxon>Bacteria</taxon>
        <taxon>Pseudomonadati</taxon>
        <taxon>Pseudomonadota</taxon>
        <taxon>Gammaproteobacteria</taxon>
        <taxon>Thiotrichales</taxon>
        <taxon>Thiotrichaceae</taxon>
        <taxon>Thiothrix</taxon>
    </lineage>
</organism>